<dbReference type="OrthoDB" id="643280at2759"/>
<dbReference type="InterPro" id="IPR008271">
    <property type="entry name" value="Ser/Thr_kinase_AS"/>
</dbReference>
<proteinExistence type="predicted"/>
<dbReference type="Pfam" id="PF00069">
    <property type="entry name" value="Pkinase"/>
    <property type="match status" value="1"/>
</dbReference>
<evidence type="ECO:0000256" key="3">
    <source>
        <dbReference type="ARBA" id="ARBA00022729"/>
    </source>
</evidence>
<dbReference type="SMART" id="SM00473">
    <property type="entry name" value="PAN_AP"/>
    <property type="match status" value="1"/>
</dbReference>
<feature type="domain" description="Protein kinase" evidence="7">
    <location>
        <begin position="78"/>
        <end position="345"/>
    </location>
</feature>
<evidence type="ECO:0000256" key="5">
    <source>
        <dbReference type="ARBA" id="ARBA00023136"/>
    </source>
</evidence>
<feature type="domain" description="Apple" evidence="8">
    <location>
        <begin position="71"/>
        <end position="145"/>
    </location>
</feature>
<dbReference type="FunFam" id="1.10.510.10:FF:001424">
    <property type="entry name" value="Protein kinase superfamily protein"/>
    <property type="match status" value="1"/>
</dbReference>
<dbReference type="GO" id="GO:0016020">
    <property type="term" value="C:membrane"/>
    <property type="evidence" value="ECO:0007669"/>
    <property type="project" value="UniProtKB-SubCell"/>
</dbReference>
<dbReference type="Pfam" id="PF08276">
    <property type="entry name" value="PAN_2"/>
    <property type="match status" value="1"/>
</dbReference>
<dbReference type="Pfam" id="PF00954">
    <property type="entry name" value="S_locus_glycop"/>
    <property type="match status" value="1"/>
</dbReference>
<dbReference type="PANTHER" id="PTHR47974:SF19">
    <property type="entry name" value="RECEPTOR-LIKE SERINE_THREONINE-PROTEIN KINASE"/>
    <property type="match status" value="1"/>
</dbReference>
<comment type="subcellular location">
    <subcellularLocation>
        <location evidence="1">Membrane</location>
        <topology evidence="1">Single-pass membrane protein</topology>
    </subcellularLocation>
</comment>
<keyword evidence="2" id="KW-0812">Transmembrane</keyword>
<evidence type="ECO:0000259" key="7">
    <source>
        <dbReference type="PROSITE" id="PS50011"/>
    </source>
</evidence>
<dbReference type="Proteomes" id="UP000541444">
    <property type="component" value="Unassembled WGS sequence"/>
</dbReference>
<keyword evidence="6" id="KW-1015">Disulfide bond</keyword>
<evidence type="ECO:0000313" key="9">
    <source>
        <dbReference type="EMBL" id="KAF6145214.1"/>
    </source>
</evidence>
<dbReference type="PROSITE" id="PS50948">
    <property type="entry name" value="PAN"/>
    <property type="match status" value="1"/>
</dbReference>
<evidence type="ECO:0000313" key="10">
    <source>
        <dbReference type="Proteomes" id="UP000541444"/>
    </source>
</evidence>
<dbReference type="InterPro" id="IPR011009">
    <property type="entry name" value="Kinase-like_dom_sf"/>
</dbReference>
<keyword evidence="4" id="KW-1133">Transmembrane helix</keyword>
<protein>
    <submittedName>
        <fullName evidence="9">Uncharacterized protein</fullName>
    </submittedName>
</protein>
<dbReference type="AlphaFoldDB" id="A0A7J7LRS3"/>
<dbReference type="EMBL" id="JACGCM010002082">
    <property type="protein sequence ID" value="KAF6145214.1"/>
    <property type="molecule type" value="Genomic_DNA"/>
</dbReference>
<dbReference type="InterPro" id="IPR000719">
    <property type="entry name" value="Prot_kinase_dom"/>
</dbReference>
<evidence type="ECO:0000256" key="1">
    <source>
        <dbReference type="ARBA" id="ARBA00004167"/>
    </source>
</evidence>
<reference evidence="9 10" key="1">
    <citation type="journal article" date="2020" name="IScience">
        <title>Genome Sequencing of the Endangered Kingdonia uniflora (Circaeasteraceae, Ranunculales) Reveals Potential Mechanisms of Evolutionary Specialization.</title>
        <authorList>
            <person name="Sun Y."/>
            <person name="Deng T."/>
            <person name="Zhang A."/>
            <person name="Moore M.J."/>
            <person name="Landis J.B."/>
            <person name="Lin N."/>
            <person name="Zhang H."/>
            <person name="Zhang X."/>
            <person name="Huang J."/>
            <person name="Zhang X."/>
            <person name="Sun H."/>
            <person name="Wang H."/>
        </authorList>
    </citation>
    <scope>NUCLEOTIDE SEQUENCE [LARGE SCALE GENOMIC DNA]</scope>
    <source>
        <strain evidence="9">TB1705</strain>
        <tissue evidence="9">Leaf</tissue>
    </source>
</reference>
<dbReference type="InterPro" id="IPR003609">
    <property type="entry name" value="Pan_app"/>
</dbReference>
<dbReference type="SMART" id="SM00220">
    <property type="entry name" value="S_TKc"/>
    <property type="match status" value="1"/>
</dbReference>
<keyword evidence="10" id="KW-1185">Reference proteome</keyword>
<dbReference type="PANTHER" id="PTHR47974">
    <property type="entry name" value="OS07G0415500 PROTEIN"/>
    <property type="match status" value="1"/>
</dbReference>
<dbReference type="InterPro" id="IPR000858">
    <property type="entry name" value="S_locus_glycoprot_dom"/>
</dbReference>
<dbReference type="CDD" id="cd01098">
    <property type="entry name" value="PAN_AP_plant"/>
    <property type="match status" value="1"/>
</dbReference>
<evidence type="ECO:0000256" key="6">
    <source>
        <dbReference type="ARBA" id="ARBA00023157"/>
    </source>
</evidence>
<accession>A0A7J7LRS3</accession>
<name>A0A7J7LRS3_9MAGN</name>
<dbReference type="SUPFAM" id="SSF56112">
    <property type="entry name" value="Protein kinase-like (PK-like)"/>
    <property type="match status" value="1"/>
</dbReference>
<gene>
    <name evidence="9" type="ORF">GIB67_041409</name>
</gene>
<keyword evidence="3" id="KW-0732">Signal</keyword>
<evidence type="ECO:0000256" key="2">
    <source>
        <dbReference type="ARBA" id="ARBA00022692"/>
    </source>
</evidence>
<dbReference type="Gene3D" id="1.10.510.10">
    <property type="entry name" value="Transferase(Phosphotransferase) domain 1"/>
    <property type="match status" value="1"/>
</dbReference>
<dbReference type="GO" id="GO:0005524">
    <property type="term" value="F:ATP binding"/>
    <property type="evidence" value="ECO:0007669"/>
    <property type="project" value="InterPro"/>
</dbReference>
<dbReference type="PROSITE" id="PS50011">
    <property type="entry name" value="PROTEIN_KINASE_DOM"/>
    <property type="match status" value="1"/>
</dbReference>
<dbReference type="PROSITE" id="PS00108">
    <property type="entry name" value="PROTEIN_KINASE_ST"/>
    <property type="match status" value="1"/>
</dbReference>
<organism evidence="9 10">
    <name type="scientific">Kingdonia uniflora</name>
    <dbReference type="NCBI Taxonomy" id="39325"/>
    <lineage>
        <taxon>Eukaryota</taxon>
        <taxon>Viridiplantae</taxon>
        <taxon>Streptophyta</taxon>
        <taxon>Embryophyta</taxon>
        <taxon>Tracheophyta</taxon>
        <taxon>Spermatophyta</taxon>
        <taxon>Magnoliopsida</taxon>
        <taxon>Ranunculales</taxon>
        <taxon>Circaeasteraceae</taxon>
        <taxon>Kingdonia</taxon>
    </lineage>
</organism>
<evidence type="ECO:0000256" key="4">
    <source>
        <dbReference type="ARBA" id="ARBA00022989"/>
    </source>
</evidence>
<dbReference type="GO" id="GO:0004672">
    <property type="term" value="F:protein kinase activity"/>
    <property type="evidence" value="ECO:0007669"/>
    <property type="project" value="InterPro"/>
</dbReference>
<dbReference type="GO" id="GO:0048544">
    <property type="term" value="P:recognition of pollen"/>
    <property type="evidence" value="ECO:0007669"/>
    <property type="project" value="InterPro"/>
</dbReference>
<keyword evidence="5" id="KW-0472">Membrane</keyword>
<evidence type="ECO:0000259" key="8">
    <source>
        <dbReference type="PROSITE" id="PS50948"/>
    </source>
</evidence>
<comment type="caution">
    <text evidence="9">The sequence shown here is derived from an EMBL/GenBank/DDBJ whole genome shotgun (WGS) entry which is preliminary data.</text>
</comment>
<sequence length="345" mass="39144">MWVNATQNWLLLFSRPNDPYDANSICGFFGTCNKKILPICRCLHGFEPSSPKDWNLSDWYGRCVRKTSLQCGHGDGFLKMPDMYTPNQNLTVGSAKECESTCIRNYSCSAYSYSDGRSIWSGGLQNLKQLSVGNSNGIVIYIQLTTSDLPTFKGTKRLLVYEYMPFGSLDIHLFGKNSKTLEGKMRYQIALGTARGLAYLHEECRNCIIHCDIKPKNILLELGFCPKVADFGLAKLFGHDFRRVLTIVRRTRGYLAPEWIFCLLDSKLEGNFDEDQVTRACNIAYWCIQEGEMNKPSMRYAVQVLEGVVEVGIPPFPFYLQNLVDNLGHERDDMEYSGESSLVTE</sequence>